<dbReference type="Gene3D" id="3.90.76.10">
    <property type="entry name" value="Dipeptide-binding Protein, Domain 1"/>
    <property type="match status" value="1"/>
</dbReference>
<feature type="domain" description="Transcriptional regulator SgrR N-terminal HTH" evidence="3">
    <location>
        <begin position="2"/>
        <end position="108"/>
    </location>
</feature>
<dbReference type="GO" id="GO:0015833">
    <property type="term" value="P:peptide transport"/>
    <property type="evidence" value="ECO:0007669"/>
    <property type="project" value="TreeGrafter"/>
</dbReference>
<dbReference type="PANTHER" id="PTHR30290">
    <property type="entry name" value="PERIPLASMIC BINDING COMPONENT OF ABC TRANSPORTER"/>
    <property type="match status" value="1"/>
</dbReference>
<name>A0A559JIM0_9BACL</name>
<dbReference type="InterPro" id="IPR039424">
    <property type="entry name" value="SBP_5"/>
</dbReference>
<feature type="domain" description="Solute-binding protein family 5" evidence="2">
    <location>
        <begin position="172"/>
        <end position="383"/>
    </location>
</feature>
<dbReference type="GO" id="GO:0003677">
    <property type="term" value="F:DNA binding"/>
    <property type="evidence" value="ECO:0007669"/>
    <property type="project" value="UniProtKB-KW"/>
</dbReference>
<dbReference type="GO" id="GO:1904680">
    <property type="term" value="F:peptide transmembrane transporter activity"/>
    <property type="evidence" value="ECO:0007669"/>
    <property type="project" value="TreeGrafter"/>
</dbReference>
<dbReference type="Gene3D" id="3.10.105.10">
    <property type="entry name" value="Dipeptide-binding Protein, Domain 3"/>
    <property type="match status" value="1"/>
</dbReference>
<gene>
    <name evidence="4" type="ORF">FPZ45_12230</name>
</gene>
<organism evidence="4 5">
    <name type="scientific">Cohnella terricola</name>
    <dbReference type="NCBI Taxonomy" id="1289167"/>
    <lineage>
        <taxon>Bacteria</taxon>
        <taxon>Bacillati</taxon>
        <taxon>Bacillota</taxon>
        <taxon>Bacilli</taxon>
        <taxon>Bacillales</taxon>
        <taxon>Paenibacillaceae</taxon>
        <taxon>Cohnella</taxon>
    </lineage>
</organism>
<dbReference type="Proteomes" id="UP000316330">
    <property type="component" value="Unassembled WGS sequence"/>
</dbReference>
<evidence type="ECO:0000313" key="4">
    <source>
        <dbReference type="EMBL" id="TVX99717.1"/>
    </source>
</evidence>
<dbReference type="EMBL" id="VNJJ01000006">
    <property type="protein sequence ID" value="TVX99717.1"/>
    <property type="molecule type" value="Genomic_DNA"/>
</dbReference>
<dbReference type="AlphaFoldDB" id="A0A559JIM0"/>
<evidence type="ECO:0000259" key="2">
    <source>
        <dbReference type="Pfam" id="PF00496"/>
    </source>
</evidence>
<proteinExistence type="predicted"/>
<dbReference type="SUPFAM" id="SSF53850">
    <property type="entry name" value="Periplasmic binding protein-like II"/>
    <property type="match status" value="1"/>
</dbReference>
<reference evidence="4 5" key="1">
    <citation type="submission" date="2019-07" db="EMBL/GenBank/DDBJ databases">
        <authorList>
            <person name="Kim J."/>
        </authorList>
    </citation>
    <scope>NUCLEOTIDE SEQUENCE [LARGE SCALE GENOMIC DNA]</scope>
    <source>
        <strain evidence="4 5">G13</strain>
    </source>
</reference>
<dbReference type="InterPro" id="IPR025370">
    <property type="entry name" value="SgrR_HTH_N"/>
</dbReference>
<evidence type="ECO:0000313" key="5">
    <source>
        <dbReference type="Proteomes" id="UP000316330"/>
    </source>
</evidence>
<sequence>MKLHQQFLLLHSRFGDATPAWTTLDEIGKLLDCTPRNAANIVRAMSRNGWIGWASSRGRGRRSELSFLAQAEDIASQAMLQAIDRKDVARAIGQIRIHRQSSALQDHLQGWLLSYFGHHAETRKDRQIDTLRIPIRQPLHTVDPLYMNLLAESFVASHVFDGLVRGTERRGEIAPGIAHAWEADDARTKWTFFLRKEVLFHHGKVLTADDVVYTFERLIRSSRRTLYSYIYKQIKSVRALSPTVVSFELEEPNELFLPFLCTSRAAIVPKELNQLGSYRFGTEPIGTGPFKVAAMNEGICVLEAFGSYFQGRAHLDRVEIVHVPWASDEPAAHQTEPVSPFHVIPNLSAGEPSWTHIHSDTTVRKFVTCNTQKAGPLTDPTVRAHLFTCLENEARSSAREDGPVPIQIATIPPYKSDADALADRLGQFGYACNVVSVSPEEFKGAIRLESDLILFSLSRDRDEQLRRYDLYLTIAEHVDSHTRIDIETALRRVVRETDPDARTEDLDIIDRLLLKENQLHVLSEKPLPTAYLPTVRGVTFNSQGWVNLRTIWFPPAGHLIE</sequence>
<dbReference type="OrthoDB" id="5894719at2"/>
<dbReference type="Pfam" id="PF00496">
    <property type="entry name" value="SBP_bac_5"/>
    <property type="match status" value="1"/>
</dbReference>
<dbReference type="RefSeq" id="WP_144701802.1">
    <property type="nucleotide sequence ID" value="NZ_VNJJ01000006.1"/>
</dbReference>
<dbReference type="InterPro" id="IPR000914">
    <property type="entry name" value="SBP_5_dom"/>
</dbReference>
<protein>
    <submittedName>
        <fullName evidence="4">ABC transporter substrate-binding protein</fullName>
    </submittedName>
</protein>
<comment type="caution">
    <text evidence="4">The sequence shown here is derived from an EMBL/GenBank/DDBJ whole genome shotgun (WGS) entry which is preliminary data.</text>
</comment>
<dbReference type="Pfam" id="PF12793">
    <property type="entry name" value="SgrR_N"/>
    <property type="match status" value="1"/>
</dbReference>
<keyword evidence="1" id="KW-0238">DNA-binding</keyword>
<keyword evidence="5" id="KW-1185">Reference proteome</keyword>
<dbReference type="PANTHER" id="PTHR30290:SF72">
    <property type="entry name" value="HTH-TYPE TRANSCRIPTIONAL REGULATOR SGRR"/>
    <property type="match status" value="1"/>
</dbReference>
<evidence type="ECO:0000259" key="3">
    <source>
        <dbReference type="Pfam" id="PF12793"/>
    </source>
</evidence>
<dbReference type="Gene3D" id="3.40.190.10">
    <property type="entry name" value="Periplasmic binding protein-like II"/>
    <property type="match status" value="1"/>
</dbReference>
<accession>A0A559JIM0</accession>
<evidence type="ECO:0000256" key="1">
    <source>
        <dbReference type="ARBA" id="ARBA00023125"/>
    </source>
</evidence>